<dbReference type="PRINTS" id="PR00119">
    <property type="entry name" value="CATATPASE"/>
</dbReference>
<dbReference type="SFLD" id="SFLDG00002">
    <property type="entry name" value="C1.7:_P-type_atpase_like"/>
    <property type="match status" value="1"/>
</dbReference>
<dbReference type="Gene3D" id="3.40.1110.10">
    <property type="entry name" value="Calcium-transporting ATPase, cytoplasmic domain N"/>
    <property type="match status" value="1"/>
</dbReference>
<sequence>MPVTPCPTLFSAYHHCVFDYYHHHFTRQHLLANMGKRLGLQALLRRKKQEIDDEEQEDAMRRLDSRSSYMQQRRRIYVNMELPSSEYDDKGKRINNSTVSNRIRTAKYTPLTFIPKNLFEQFRNVANLYFLFLVILQCIPIFGVVQPAVSALPLIAILIITAIKDGFEDWKRTQSDSRVNNAKTLTLNSKWSNVNIPNVNHGPFHFLHVILGFFHVMAGIDSSYSQAYRTSRRNHKNKKHSKPKRKKYSHHHHHHPHPYPQERRGTEDKLPLTELPAAHGLASSASSQHGGAPTEPHKAHVHPFSLRHGTIRTELGSIFRKNRGRQPHPFSHQRTDSASTRHSVLYRVRTQESGAAPVPLLRRSSTVHPPSLPRDKKNERPPLEGKLAANGDVRWKSTKWKDLNVGDYIMMRSDDDVPADVVILATSDDDNICYIETQNLDGETNLKVKNALSATKDIASVEDCQNAEFYIESEPPHVNLYAYSGVMKWQIDAEEAEDGIPYEKTEPITYSNILLRGCVVRNTDWVIGVVVFTGRDTKIMLNSGQTPSKRSKMAKATNPHAIANFVILAIICIISSIFDSVQYHSAGSMRFFDFNISGDSAAYNGFLTFWVTLILYQNIVPISLYISVEIVKTLAAYFIYSDIDMYHAPTDTPCIAKTWNISDDLGQIEYIFSDKTGTLTQNVMEYRKCTINSVKYGLGMTEASMGAKLRETAEKRQSMRSLGQTTPLDMMDDAATTTIGEDPMQVLEAAKKEMYDKQALLFENKHVGANPTFIDPRLYDHLGQDDAQAASIMHFFMSLALCHTVVAERPDEENPDQIEYRAQSPDEAALVAAARDVGFVYLGREGNTLKVQVRGEPMSFELLNVLEFNSSRKRMSVILRPHDSNKIILLCKGADSIIYDRLCTDFGNQAELEAAQTELRTTTSSHLEDFANEGLRTLCLSYRFISEEEYAAWNQRYQEASASLYDREQKIEDVSEQIECNMLLMGGTAIEDRLQDGVPETIAELAKSGIKLWVLTGDKTETAINIGFACNLLTTDMELVIVKAQTREDTAAELRSALDRTDPQTSPSDIKRALVIDGTTLKYGLEPKNKAMVLELGMRCTSVLCCRVSPKQKAEVVRLVKKGLKVMTLAIGDGANDVSMIQEANVGIGISGLEGRQAVMASDYAIAQFRFLHKLLLVHGRWSYLRTSEMIMGFFYKNIVWTFVLFWYQIFCQFTGSMMFEYSLVTLYNLIFTSVPIIFLGVWDQDLDAKTSLRYPELYRMGLRNDVFTVPRFYLTVFDSIYQSVVCFFFPYMLLVAGNIDMNGYSVNGIYEIGTVVSSIVVCVANFFVAVSLYAFTWIQVGIIALSILVYYAFVGIYAQFNTFVFAGHVRMFGSGYYWLVFILTVVACFVPRYAALHILNQYRPYDNAIIREKELVLSKSHSLDASEKGHPPSSSSRTIANEGPFEDIKMEEQR</sequence>
<keyword evidence="9 16" id="KW-0460">Magnesium</keyword>
<dbReference type="InterPro" id="IPR023299">
    <property type="entry name" value="ATPase_P-typ_cyto_dom_N"/>
</dbReference>
<feature type="compositionally biased region" description="Basic and acidic residues" evidence="17">
    <location>
        <begin position="1422"/>
        <end position="1431"/>
    </location>
</feature>
<dbReference type="FunFam" id="3.40.50.1000:FF:000014">
    <property type="entry name" value="Phospholipid-transporting ATPase"/>
    <property type="match status" value="1"/>
</dbReference>
<feature type="transmembrane region" description="Helical" evidence="16">
    <location>
        <begin position="1376"/>
        <end position="1396"/>
    </location>
</feature>
<dbReference type="SFLD" id="SFLDS00003">
    <property type="entry name" value="Haloacid_Dehalogenase"/>
    <property type="match status" value="1"/>
</dbReference>
<dbReference type="Pfam" id="PF16212">
    <property type="entry name" value="PhoLip_ATPase_C"/>
    <property type="match status" value="1"/>
</dbReference>
<keyword evidence="12 16" id="KW-0472">Membrane</keyword>
<evidence type="ECO:0000259" key="19">
    <source>
        <dbReference type="Pfam" id="PF16212"/>
    </source>
</evidence>
<proteinExistence type="inferred from homology"/>
<evidence type="ECO:0000256" key="15">
    <source>
        <dbReference type="PIRSR" id="PIRSR606539-2"/>
    </source>
</evidence>
<keyword evidence="10 16" id="KW-1278">Translocase</keyword>
<dbReference type="InterPro" id="IPR018303">
    <property type="entry name" value="ATPase_P-typ_P_site"/>
</dbReference>
<dbReference type="InterPro" id="IPR032631">
    <property type="entry name" value="P-type_ATPase_N"/>
</dbReference>
<feature type="transmembrane region" description="Helical" evidence="16">
    <location>
        <begin position="561"/>
        <end position="581"/>
    </location>
</feature>
<keyword evidence="21" id="KW-1185">Reference proteome</keyword>
<evidence type="ECO:0000256" key="2">
    <source>
        <dbReference type="ARBA" id="ARBA00008109"/>
    </source>
</evidence>
<keyword evidence="4" id="KW-0597">Phosphoprotein</keyword>
<dbReference type="InterPro" id="IPR023214">
    <property type="entry name" value="HAD_sf"/>
</dbReference>
<evidence type="ECO:0000256" key="9">
    <source>
        <dbReference type="ARBA" id="ARBA00022842"/>
    </source>
</evidence>
<feature type="transmembrane region" description="Helical" evidence="16">
    <location>
        <begin position="601"/>
        <end position="626"/>
    </location>
</feature>
<evidence type="ECO:0000256" key="10">
    <source>
        <dbReference type="ARBA" id="ARBA00022967"/>
    </source>
</evidence>
<dbReference type="GO" id="GO:0045332">
    <property type="term" value="P:phospholipid translocation"/>
    <property type="evidence" value="ECO:0007669"/>
    <property type="project" value="TreeGrafter"/>
</dbReference>
<feature type="transmembrane region" description="Helical" evidence="16">
    <location>
        <begin position="1222"/>
        <end position="1243"/>
    </location>
</feature>
<keyword evidence="6" id="KW-0479">Metal-binding</keyword>
<dbReference type="FunFam" id="3.40.50.1000:FF:000001">
    <property type="entry name" value="Phospholipid-transporting ATPase IC"/>
    <property type="match status" value="1"/>
</dbReference>
<feature type="compositionally biased region" description="Basic residues" evidence="17">
    <location>
        <begin position="230"/>
        <end position="257"/>
    </location>
</feature>
<dbReference type="Pfam" id="PF16209">
    <property type="entry name" value="PhoLip_ATPase_N"/>
    <property type="match status" value="1"/>
</dbReference>
<evidence type="ECO:0000256" key="13">
    <source>
        <dbReference type="ARBA" id="ARBA00034036"/>
    </source>
</evidence>
<dbReference type="SUPFAM" id="SSF56784">
    <property type="entry name" value="HAD-like"/>
    <property type="match status" value="1"/>
</dbReference>
<dbReference type="InterPro" id="IPR036412">
    <property type="entry name" value="HAD-like_sf"/>
</dbReference>
<feature type="transmembrane region" description="Helical" evidence="16">
    <location>
        <begin position="126"/>
        <end position="145"/>
    </location>
</feature>
<dbReference type="GO" id="GO:0005886">
    <property type="term" value="C:plasma membrane"/>
    <property type="evidence" value="ECO:0007669"/>
    <property type="project" value="TreeGrafter"/>
</dbReference>
<feature type="domain" description="P-type ATPase N-terminal" evidence="18">
    <location>
        <begin position="97"/>
        <end position="149"/>
    </location>
</feature>
<feature type="transmembrane region" description="Helical" evidence="16">
    <location>
        <begin position="1273"/>
        <end position="1293"/>
    </location>
</feature>
<comment type="catalytic activity">
    <reaction evidence="14">
        <text>a 1,2-diacyl-sn-glycero-3-phosphoethanolamine(out) + ATP + H2O = a 1,2-diacyl-sn-glycero-3-phosphoethanolamine(in) + ADP + phosphate + H(+)</text>
        <dbReference type="Rhea" id="RHEA:66132"/>
        <dbReference type="ChEBI" id="CHEBI:15377"/>
        <dbReference type="ChEBI" id="CHEBI:15378"/>
        <dbReference type="ChEBI" id="CHEBI:30616"/>
        <dbReference type="ChEBI" id="CHEBI:43474"/>
        <dbReference type="ChEBI" id="CHEBI:64612"/>
        <dbReference type="ChEBI" id="CHEBI:456216"/>
    </reaction>
    <physiologicalReaction direction="left-to-right" evidence="14">
        <dbReference type="Rhea" id="RHEA:66133"/>
    </physiologicalReaction>
</comment>
<dbReference type="InterPro" id="IPR032630">
    <property type="entry name" value="P_typ_ATPase_c"/>
</dbReference>
<evidence type="ECO:0000313" key="21">
    <source>
        <dbReference type="Proteomes" id="UP000027586"/>
    </source>
</evidence>
<dbReference type="NCBIfam" id="TIGR01494">
    <property type="entry name" value="ATPase_P-type"/>
    <property type="match status" value="1"/>
</dbReference>
<reference evidence="20" key="1">
    <citation type="submission" date="2013-08" db="EMBL/GenBank/DDBJ databases">
        <title>Gene expansion shapes genome architecture in the human pathogen Lichtheimia corymbifera: an evolutionary genomics analysis in the ancient terrestrial Mucorales (Mucoromycotina).</title>
        <authorList>
            <person name="Schwartze V.U."/>
            <person name="Winter S."/>
            <person name="Shelest E."/>
            <person name="Marcet-Houben M."/>
            <person name="Horn F."/>
            <person name="Wehner S."/>
            <person name="Hoffmann K."/>
            <person name="Riege K."/>
            <person name="Sammeth M."/>
            <person name="Nowrousian M."/>
            <person name="Valiante V."/>
            <person name="Linde J."/>
            <person name="Jacobsen I.D."/>
            <person name="Marz M."/>
            <person name="Brakhage A.A."/>
            <person name="Gabaldon T."/>
            <person name="Bocker S."/>
            <person name="Voigt K."/>
        </authorList>
    </citation>
    <scope>NUCLEOTIDE SEQUENCE [LARGE SCALE GENOMIC DNA]</scope>
    <source>
        <strain evidence="20">FSU 9682</strain>
    </source>
</reference>
<dbReference type="FunFam" id="3.40.1110.10:FF:000087">
    <property type="entry name" value="Phospholipid-transporting ATPase"/>
    <property type="match status" value="1"/>
</dbReference>
<dbReference type="NCBIfam" id="TIGR01652">
    <property type="entry name" value="ATPase-Plipid"/>
    <property type="match status" value="1"/>
</dbReference>
<evidence type="ECO:0000256" key="5">
    <source>
        <dbReference type="ARBA" id="ARBA00022692"/>
    </source>
</evidence>
<dbReference type="GO" id="GO:0140326">
    <property type="term" value="F:ATPase-coupled intramembrane lipid transporter activity"/>
    <property type="evidence" value="ECO:0007669"/>
    <property type="project" value="UniProtKB-EC"/>
</dbReference>
<keyword evidence="7 15" id="KW-0547">Nucleotide-binding</keyword>
<dbReference type="PROSITE" id="PS00154">
    <property type="entry name" value="ATPASE_E1_E2"/>
    <property type="match status" value="1"/>
</dbReference>
<protein>
    <recommendedName>
        <fullName evidence="16">Phospholipid-transporting ATPase</fullName>
        <ecNumber evidence="16">7.6.2.1</ecNumber>
    </recommendedName>
</protein>
<dbReference type="EMBL" id="CBTN010000023">
    <property type="protein sequence ID" value="CDH54487.1"/>
    <property type="molecule type" value="Genomic_DNA"/>
</dbReference>
<comment type="subcellular location">
    <subcellularLocation>
        <location evidence="1">Endomembrane system</location>
        <topology evidence="1">Multi-pass membrane protein</topology>
    </subcellularLocation>
    <subcellularLocation>
        <location evidence="16">Membrane</location>
        <topology evidence="16">Multi-pass membrane protein</topology>
    </subcellularLocation>
</comment>
<dbReference type="PANTHER" id="PTHR24092">
    <property type="entry name" value="PROBABLE PHOSPHOLIPID-TRANSPORTING ATPASE"/>
    <property type="match status" value="1"/>
</dbReference>
<feature type="region of interest" description="Disordered" evidence="17">
    <location>
        <begin position="227"/>
        <end position="266"/>
    </location>
</feature>
<name>A0A068RY14_9FUNG</name>
<evidence type="ECO:0000256" key="17">
    <source>
        <dbReference type="SAM" id="MobiDB-lite"/>
    </source>
</evidence>
<gene>
    <name evidence="20" type="ORF">LCOR_05730.1</name>
</gene>
<feature type="region of interest" description="Disordered" evidence="17">
    <location>
        <begin position="319"/>
        <end position="387"/>
    </location>
</feature>
<evidence type="ECO:0000256" key="3">
    <source>
        <dbReference type="ARBA" id="ARBA00022448"/>
    </source>
</evidence>
<evidence type="ECO:0000259" key="18">
    <source>
        <dbReference type="Pfam" id="PF16209"/>
    </source>
</evidence>
<evidence type="ECO:0000256" key="14">
    <source>
        <dbReference type="ARBA" id="ARBA00049128"/>
    </source>
</evidence>
<feature type="transmembrane region" description="Helical" evidence="16">
    <location>
        <begin position="1191"/>
        <end position="1210"/>
    </location>
</feature>
<dbReference type="SFLD" id="SFLDF00027">
    <property type="entry name" value="p-type_atpase"/>
    <property type="match status" value="1"/>
</dbReference>
<dbReference type="InterPro" id="IPR044492">
    <property type="entry name" value="P_typ_ATPase_HD_dom"/>
</dbReference>
<feature type="region of interest" description="Disordered" evidence="17">
    <location>
        <begin position="281"/>
        <end position="304"/>
    </location>
</feature>
<dbReference type="VEuPathDB" id="FungiDB:LCOR_05730.1"/>
<keyword evidence="3" id="KW-0813">Transport</keyword>
<dbReference type="CDD" id="cd02073">
    <property type="entry name" value="P-type_ATPase_APLT_Dnf-like"/>
    <property type="match status" value="1"/>
</dbReference>
<dbReference type="EC" id="7.6.2.1" evidence="16"/>
<comment type="caution">
    <text evidence="20">The sequence shown here is derived from an EMBL/GenBank/DDBJ whole genome shotgun (WGS) entry which is preliminary data.</text>
</comment>
<dbReference type="SUPFAM" id="SSF81660">
    <property type="entry name" value="Metal cation-transporting ATPase, ATP-binding domain N"/>
    <property type="match status" value="1"/>
</dbReference>
<keyword evidence="8 15" id="KW-0067">ATP-binding</keyword>
<keyword evidence="5 16" id="KW-0812">Transmembrane</keyword>
<feature type="compositionally biased region" description="Basic and acidic residues" evidence="17">
    <location>
        <begin position="373"/>
        <end position="383"/>
    </location>
</feature>
<evidence type="ECO:0000256" key="7">
    <source>
        <dbReference type="ARBA" id="ARBA00022741"/>
    </source>
</evidence>
<accession>A0A068RY14</accession>
<feature type="domain" description="P-type ATPase C-terminal" evidence="19">
    <location>
        <begin position="1159"/>
        <end position="1405"/>
    </location>
</feature>
<feature type="binding site" evidence="15">
    <location>
        <position position="1401"/>
    </location>
    <ligand>
        <name>ATP</name>
        <dbReference type="ChEBI" id="CHEBI:30616"/>
    </ligand>
</feature>
<feature type="region of interest" description="Disordered" evidence="17">
    <location>
        <begin position="1422"/>
        <end position="1455"/>
    </location>
</feature>
<dbReference type="GO" id="GO:0005524">
    <property type="term" value="F:ATP binding"/>
    <property type="evidence" value="ECO:0007669"/>
    <property type="project" value="UniProtKB-UniRule"/>
</dbReference>
<dbReference type="SUPFAM" id="SSF81653">
    <property type="entry name" value="Calcium ATPase, transduction domain A"/>
    <property type="match status" value="1"/>
</dbReference>
<dbReference type="InterPro" id="IPR023298">
    <property type="entry name" value="ATPase_P-typ_TM_dom_sf"/>
</dbReference>
<dbReference type="GO" id="GO:0016887">
    <property type="term" value="F:ATP hydrolysis activity"/>
    <property type="evidence" value="ECO:0007669"/>
    <property type="project" value="InterPro"/>
</dbReference>
<evidence type="ECO:0000256" key="11">
    <source>
        <dbReference type="ARBA" id="ARBA00022989"/>
    </source>
</evidence>
<evidence type="ECO:0000256" key="1">
    <source>
        <dbReference type="ARBA" id="ARBA00004127"/>
    </source>
</evidence>
<dbReference type="GO" id="GO:0000287">
    <property type="term" value="F:magnesium ion binding"/>
    <property type="evidence" value="ECO:0007669"/>
    <property type="project" value="UniProtKB-UniRule"/>
</dbReference>
<dbReference type="PANTHER" id="PTHR24092:SF180">
    <property type="entry name" value="PHOSPHOLIPID-TRANSPORTING ATPASE DNF1-RELATED"/>
    <property type="match status" value="1"/>
</dbReference>
<dbReference type="Gene3D" id="2.70.150.10">
    <property type="entry name" value="Calcium-transporting ATPase, cytoplasmic transduction domain A"/>
    <property type="match status" value="1"/>
</dbReference>
<evidence type="ECO:0000256" key="16">
    <source>
        <dbReference type="RuleBase" id="RU362033"/>
    </source>
</evidence>
<comment type="similarity">
    <text evidence="2 16">Belongs to the cation transport ATPase (P-type) (TC 3.A.3) family. Type IV subfamily.</text>
</comment>
<evidence type="ECO:0000256" key="8">
    <source>
        <dbReference type="ARBA" id="ARBA00022840"/>
    </source>
</evidence>
<dbReference type="STRING" id="1263082.A0A068RY14"/>
<evidence type="ECO:0000256" key="4">
    <source>
        <dbReference type="ARBA" id="ARBA00022553"/>
    </source>
</evidence>
<dbReference type="InterPro" id="IPR001757">
    <property type="entry name" value="P_typ_ATPase"/>
</dbReference>
<dbReference type="OrthoDB" id="377733at2759"/>
<dbReference type="Pfam" id="PF13246">
    <property type="entry name" value="Cation_ATPase"/>
    <property type="match status" value="1"/>
</dbReference>
<dbReference type="GO" id="GO:0012505">
    <property type="term" value="C:endomembrane system"/>
    <property type="evidence" value="ECO:0007669"/>
    <property type="project" value="UniProtKB-SubCell"/>
</dbReference>
<feature type="transmembrane region" description="Helical" evidence="16">
    <location>
        <begin position="1313"/>
        <end position="1336"/>
    </location>
</feature>
<organism evidence="20 21">
    <name type="scientific">Lichtheimia corymbifera JMRC:FSU:9682</name>
    <dbReference type="NCBI Taxonomy" id="1263082"/>
    <lineage>
        <taxon>Eukaryota</taxon>
        <taxon>Fungi</taxon>
        <taxon>Fungi incertae sedis</taxon>
        <taxon>Mucoromycota</taxon>
        <taxon>Mucoromycotina</taxon>
        <taxon>Mucoromycetes</taxon>
        <taxon>Mucorales</taxon>
        <taxon>Lichtheimiaceae</taxon>
        <taxon>Lichtheimia</taxon>
    </lineage>
</organism>
<dbReference type="InterPro" id="IPR006539">
    <property type="entry name" value="P-type_ATPase_IV"/>
</dbReference>
<dbReference type="Gene3D" id="3.40.50.1000">
    <property type="entry name" value="HAD superfamily/HAD-like"/>
    <property type="match status" value="1"/>
</dbReference>
<keyword evidence="11 16" id="KW-1133">Transmembrane helix</keyword>
<comment type="catalytic activity">
    <reaction evidence="13 16">
        <text>ATP + H2O + phospholipidSide 1 = ADP + phosphate + phospholipidSide 2.</text>
        <dbReference type="EC" id="7.6.2.1"/>
    </reaction>
</comment>
<evidence type="ECO:0000256" key="6">
    <source>
        <dbReference type="ARBA" id="ARBA00022723"/>
    </source>
</evidence>
<feature type="transmembrane region" description="Helical" evidence="16">
    <location>
        <begin position="1343"/>
        <end position="1361"/>
    </location>
</feature>
<dbReference type="Proteomes" id="UP000027586">
    <property type="component" value="Unassembled WGS sequence"/>
</dbReference>
<dbReference type="InterPro" id="IPR008250">
    <property type="entry name" value="ATPase_P-typ_transduc_dom_A_sf"/>
</dbReference>
<evidence type="ECO:0000313" key="20">
    <source>
        <dbReference type="EMBL" id="CDH54487.1"/>
    </source>
</evidence>
<dbReference type="SUPFAM" id="SSF81665">
    <property type="entry name" value="Calcium ATPase, transmembrane domain M"/>
    <property type="match status" value="1"/>
</dbReference>
<evidence type="ECO:0000256" key="12">
    <source>
        <dbReference type="ARBA" id="ARBA00023136"/>
    </source>
</evidence>